<accession>A0A1M4E2T2</accession>
<name>A0A1M4E2T2_9ACTN</name>
<organism evidence="1">
    <name type="scientific">Nonomuraea gerenzanensis</name>
    <dbReference type="NCBI Taxonomy" id="93944"/>
    <lineage>
        <taxon>Bacteria</taxon>
        <taxon>Bacillati</taxon>
        <taxon>Actinomycetota</taxon>
        <taxon>Actinomycetes</taxon>
        <taxon>Streptosporangiales</taxon>
        <taxon>Streptosporangiaceae</taxon>
        <taxon>Nonomuraea</taxon>
    </lineage>
</organism>
<reference evidence="1" key="1">
    <citation type="submission" date="2016-04" db="EMBL/GenBank/DDBJ databases">
        <authorList>
            <person name="Evans L.H."/>
            <person name="Alamgir A."/>
            <person name="Owens N."/>
            <person name="Weber N.D."/>
            <person name="Virtaneva K."/>
            <person name="Barbian K."/>
            <person name="Babar A."/>
            <person name="Rosenke K."/>
        </authorList>
    </citation>
    <scope>NUCLEOTIDE SEQUENCE</scope>
    <source>
        <strain evidence="1">Nono1</strain>
    </source>
</reference>
<protein>
    <submittedName>
        <fullName evidence="1">Uncharacterized protein</fullName>
    </submittedName>
</protein>
<proteinExistence type="predicted"/>
<evidence type="ECO:0000313" key="1">
    <source>
        <dbReference type="EMBL" id="SBO93127.1"/>
    </source>
</evidence>
<dbReference type="AlphaFoldDB" id="A0A1M4E2T2"/>
<sequence>MLMQIVPISGWMKNHIQVPVQNATMARMVIANAARYMVAGTLTRFTSRQATPR</sequence>
<gene>
    <name evidence="1" type="ORF">BN4615_P2641</name>
</gene>
<dbReference type="EMBL" id="LT559118">
    <property type="protein sequence ID" value="SBO93127.1"/>
    <property type="molecule type" value="Genomic_DNA"/>
</dbReference>